<sequence length="19" mass="2262">RTSFLWFLAFFVFALELGP</sequence>
<name>A0A1R3KWE3_COCAP</name>
<dbReference type="Gramene" id="OMP11357">
    <property type="protein sequence ID" value="OMP11357"/>
    <property type="gene ID" value="CCACVL1_00564"/>
</dbReference>
<comment type="caution">
    <text evidence="1">The sequence shown here is derived from an EMBL/GenBank/DDBJ whole genome shotgun (WGS) entry which is preliminary data.</text>
</comment>
<reference evidence="1 2" key="1">
    <citation type="submission" date="2013-09" db="EMBL/GenBank/DDBJ databases">
        <title>Corchorus capsularis genome sequencing.</title>
        <authorList>
            <person name="Alam M."/>
            <person name="Haque M.S."/>
            <person name="Islam M.S."/>
            <person name="Emdad E.M."/>
            <person name="Islam M.M."/>
            <person name="Ahmed B."/>
            <person name="Halim A."/>
            <person name="Hossen Q.M.M."/>
            <person name="Hossain M.Z."/>
            <person name="Ahmed R."/>
            <person name="Khan M.M."/>
            <person name="Islam R."/>
            <person name="Rashid M.M."/>
            <person name="Khan S.A."/>
            <person name="Rahman M.S."/>
            <person name="Alam M."/>
        </authorList>
    </citation>
    <scope>NUCLEOTIDE SEQUENCE [LARGE SCALE GENOMIC DNA]</scope>
    <source>
        <strain evidence="2">cv. CVL-1</strain>
        <tissue evidence="1">Whole seedling</tissue>
    </source>
</reference>
<protein>
    <submittedName>
        <fullName evidence="1">Uncharacterized protein</fullName>
    </submittedName>
</protein>
<dbReference type="EMBL" id="AWWV01001362">
    <property type="protein sequence ID" value="OMP11357.1"/>
    <property type="molecule type" value="Genomic_DNA"/>
</dbReference>
<feature type="non-terminal residue" evidence="1">
    <location>
        <position position="1"/>
    </location>
</feature>
<proteinExistence type="predicted"/>
<keyword evidence="2" id="KW-1185">Reference proteome</keyword>
<organism evidence="1 2">
    <name type="scientific">Corchorus capsularis</name>
    <name type="common">Jute</name>
    <dbReference type="NCBI Taxonomy" id="210143"/>
    <lineage>
        <taxon>Eukaryota</taxon>
        <taxon>Viridiplantae</taxon>
        <taxon>Streptophyta</taxon>
        <taxon>Embryophyta</taxon>
        <taxon>Tracheophyta</taxon>
        <taxon>Spermatophyta</taxon>
        <taxon>Magnoliopsida</taxon>
        <taxon>eudicotyledons</taxon>
        <taxon>Gunneridae</taxon>
        <taxon>Pentapetalae</taxon>
        <taxon>rosids</taxon>
        <taxon>malvids</taxon>
        <taxon>Malvales</taxon>
        <taxon>Malvaceae</taxon>
        <taxon>Grewioideae</taxon>
        <taxon>Apeibeae</taxon>
        <taxon>Corchorus</taxon>
    </lineage>
</organism>
<evidence type="ECO:0000313" key="2">
    <source>
        <dbReference type="Proteomes" id="UP000188268"/>
    </source>
</evidence>
<gene>
    <name evidence="1" type="ORF">CCACVL1_00564</name>
</gene>
<evidence type="ECO:0000313" key="1">
    <source>
        <dbReference type="EMBL" id="OMP11357.1"/>
    </source>
</evidence>
<dbReference type="AlphaFoldDB" id="A0A1R3KWE3"/>
<dbReference type="Proteomes" id="UP000188268">
    <property type="component" value="Unassembled WGS sequence"/>
</dbReference>
<accession>A0A1R3KWE3</accession>